<dbReference type="Gene3D" id="3.40.1440.10">
    <property type="entry name" value="GIY-YIG endonuclease"/>
    <property type="match status" value="1"/>
</dbReference>
<dbReference type="SUPFAM" id="SSF82771">
    <property type="entry name" value="GIY-YIG endonuclease"/>
    <property type="match status" value="1"/>
</dbReference>
<dbReference type="OMA" id="THINSIN"/>
<evidence type="ECO:0000259" key="1">
    <source>
        <dbReference type="PROSITE" id="PS50164"/>
    </source>
</evidence>
<evidence type="ECO:0000313" key="2">
    <source>
        <dbReference type="EMBL" id="EZA54490.1"/>
    </source>
</evidence>
<dbReference type="STRING" id="2015173.A0A026WEG4"/>
<dbReference type="Pfam" id="PF01541">
    <property type="entry name" value="GIY-YIG"/>
    <property type="match status" value="1"/>
</dbReference>
<dbReference type="CDD" id="cd10442">
    <property type="entry name" value="GIY-YIG_PLEs"/>
    <property type="match status" value="1"/>
</dbReference>
<reference evidence="2 3" key="1">
    <citation type="journal article" date="2014" name="Curr. Biol.">
        <title>The genome of the clonal raider ant Cerapachys biroi.</title>
        <authorList>
            <person name="Oxley P.R."/>
            <person name="Ji L."/>
            <person name="Fetter-Pruneda I."/>
            <person name="McKenzie S.K."/>
            <person name="Li C."/>
            <person name="Hu H."/>
            <person name="Zhang G."/>
            <person name="Kronauer D.J."/>
        </authorList>
    </citation>
    <scope>NUCLEOTIDE SEQUENCE [LARGE SCALE GENOMIC DNA]</scope>
</reference>
<gene>
    <name evidence="2" type="ORF">X777_05745</name>
</gene>
<dbReference type="Proteomes" id="UP000053097">
    <property type="component" value="Unassembled WGS sequence"/>
</dbReference>
<sequence>MTIIRDNNKLITNWYRKPTSSNRYINFFSNHPLQHKIGVIFNLVDRALLLSYDRYHSTNIDLIKNILINNCYPLDFINRYIDRRVRHIVRGDGRNISNELRNDCDNSKKRCFITIPYHEYSVNICQVLIKCGFGVVYSVFNGLKCLIKKGKDKIHNLQKTGVVYKLDCSNCDAIYIGQTKRNLTTRIKEHRSDIRKHFSNHSVISAHRSNINHDFNWNNPIILHQEEHTKKREVAEMFFIKRHTNTINLQKDMEGLHDIYDNILTAL</sequence>
<dbReference type="AlphaFoldDB" id="A0A026WEG4"/>
<proteinExistence type="predicted"/>
<dbReference type="PANTHER" id="PTHR21301:SF10">
    <property type="entry name" value="REVERSE TRANSCRIPTASE DOMAIN-CONTAINING PROTEIN"/>
    <property type="match status" value="1"/>
</dbReference>
<dbReference type="OrthoDB" id="7687729at2759"/>
<dbReference type="InterPro" id="IPR035901">
    <property type="entry name" value="GIY-YIG_endonuc_sf"/>
</dbReference>
<dbReference type="EMBL" id="KK107246">
    <property type="protein sequence ID" value="EZA54490.1"/>
    <property type="molecule type" value="Genomic_DNA"/>
</dbReference>
<dbReference type="PROSITE" id="PS50164">
    <property type="entry name" value="GIY_YIG"/>
    <property type="match status" value="1"/>
</dbReference>
<feature type="domain" description="GIY-YIG" evidence="1">
    <location>
        <begin position="159"/>
        <end position="249"/>
    </location>
</feature>
<accession>A0A026WEG4</accession>
<organism evidence="2 3">
    <name type="scientific">Ooceraea biroi</name>
    <name type="common">Clonal raider ant</name>
    <name type="synonym">Cerapachys biroi</name>
    <dbReference type="NCBI Taxonomy" id="2015173"/>
    <lineage>
        <taxon>Eukaryota</taxon>
        <taxon>Metazoa</taxon>
        <taxon>Ecdysozoa</taxon>
        <taxon>Arthropoda</taxon>
        <taxon>Hexapoda</taxon>
        <taxon>Insecta</taxon>
        <taxon>Pterygota</taxon>
        <taxon>Neoptera</taxon>
        <taxon>Endopterygota</taxon>
        <taxon>Hymenoptera</taxon>
        <taxon>Apocrita</taxon>
        <taxon>Aculeata</taxon>
        <taxon>Formicoidea</taxon>
        <taxon>Formicidae</taxon>
        <taxon>Dorylinae</taxon>
        <taxon>Ooceraea</taxon>
    </lineage>
</organism>
<evidence type="ECO:0000313" key="3">
    <source>
        <dbReference type="Proteomes" id="UP000053097"/>
    </source>
</evidence>
<dbReference type="InterPro" id="IPR000305">
    <property type="entry name" value="GIY-YIG_endonuc"/>
</dbReference>
<dbReference type="PANTHER" id="PTHR21301">
    <property type="entry name" value="REVERSE TRANSCRIPTASE"/>
    <property type="match status" value="1"/>
</dbReference>
<dbReference type="InterPro" id="IPR058912">
    <property type="entry name" value="HTH_animal"/>
</dbReference>
<keyword evidence="3" id="KW-1185">Reference proteome</keyword>
<dbReference type="Pfam" id="PF26215">
    <property type="entry name" value="HTH_animal"/>
    <property type="match status" value="1"/>
</dbReference>
<name>A0A026WEG4_OOCBI</name>
<protein>
    <recommendedName>
        <fullName evidence="1">GIY-YIG domain-containing protein</fullName>
    </recommendedName>
</protein>